<proteinExistence type="predicted"/>
<dbReference type="AlphaFoldDB" id="A0A9P9FQR6"/>
<feature type="region of interest" description="Disordered" evidence="1">
    <location>
        <begin position="89"/>
        <end position="118"/>
    </location>
</feature>
<keyword evidence="2" id="KW-0812">Transmembrane</keyword>
<feature type="transmembrane region" description="Helical" evidence="2">
    <location>
        <begin position="199"/>
        <end position="220"/>
    </location>
</feature>
<keyword evidence="2" id="KW-1133">Transmembrane helix</keyword>
<organism evidence="3 4">
    <name type="scientific">Dactylonectria macrodidyma</name>
    <dbReference type="NCBI Taxonomy" id="307937"/>
    <lineage>
        <taxon>Eukaryota</taxon>
        <taxon>Fungi</taxon>
        <taxon>Dikarya</taxon>
        <taxon>Ascomycota</taxon>
        <taxon>Pezizomycotina</taxon>
        <taxon>Sordariomycetes</taxon>
        <taxon>Hypocreomycetidae</taxon>
        <taxon>Hypocreales</taxon>
        <taxon>Nectriaceae</taxon>
        <taxon>Dactylonectria</taxon>
    </lineage>
</organism>
<dbReference type="EMBL" id="JAGMUV010000001">
    <property type="protein sequence ID" value="KAH7175413.1"/>
    <property type="molecule type" value="Genomic_DNA"/>
</dbReference>
<protein>
    <submittedName>
        <fullName evidence="3">Uncharacterized protein</fullName>
    </submittedName>
</protein>
<sequence length="226" mass="26096">MQTQTTSVPTRLSVLAPSHTYFIGDSTSSHKRVFQDSIGFKPLTAVPTFPFVERSELPELPFRRIDNYEPQLFSDYYLPEHQRSREIRRRGESQMTQALSAQQISQRRPERRRPHLRINTTLDAPLKLKWKPTHHPIRNQPSPGLPSFSTVDLDSPRSIDPFDVRSPYPGRRCPEAQSYPDKYTLDDFYDDILFALRGALVVTTLCLTTLGCILAFWALLEFGFRV</sequence>
<evidence type="ECO:0000313" key="4">
    <source>
        <dbReference type="Proteomes" id="UP000738349"/>
    </source>
</evidence>
<comment type="caution">
    <text evidence="3">The sequence shown here is derived from an EMBL/GenBank/DDBJ whole genome shotgun (WGS) entry which is preliminary data.</text>
</comment>
<reference evidence="3" key="1">
    <citation type="journal article" date="2021" name="Nat. Commun.">
        <title>Genetic determinants of endophytism in the Arabidopsis root mycobiome.</title>
        <authorList>
            <person name="Mesny F."/>
            <person name="Miyauchi S."/>
            <person name="Thiergart T."/>
            <person name="Pickel B."/>
            <person name="Atanasova L."/>
            <person name="Karlsson M."/>
            <person name="Huettel B."/>
            <person name="Barry K.W."/>
            <person name="Haridas S."/>
            <person name="Chen C."/>
            <person name="Bauer D."/>
            <person name="Andreopoulos W."/>
            <person name="Pangilinan J."/>
            <person name="LaButti K."/>
            <person name="Riley R."/>
            <person name="Lipzen A."/>
            <person name="Clum A."/>
            <person name="Drula E."/>
            <person name="Henrissat B."/>
            <person name="Kohler A."/>
            <person name="Grigoriev I.V."/>
            <person name="Martin F.M."/>
            <person name="Hacquard S."/>
        </authorList>
    </citation>
    <scope>NUCLEOTIDE SEQUENCE</scope>
    <source>
        <strain evidence="3">MPI-CAGE-AT-0147</strain>
    </source>
</reference>
<feature type="region of interest" description="Disordered" evidence="1">
    <location>
        <begin position="132"/>
        <end position="157"/>
    </location>
</feature>
<keyword evidence="2" id="KW-0472">Membrane</keyword>
<evidence type="ECO:0000313" key="3">
    <source>
        <dbReference type="EMBL" id="KAH7175413.1"/>
    </source>
</evidence>
<dbReference type="Proteomes" id="UP000738349">
    <property type="component" value="Unassembled WGS sequence"/>
</dbReference>
<keyword evidence="4" id="KW-1185">Reference proteome</keyword>
<evidence type="ECO:0000256" key="2">
    <source>
        <dbReference type="SAM" id="Phobius"/>
    </source>
</evidence>
<name>A0A9P9FQR6_9HYPO</name>
<feature type="compositionally biased region" description="Polar residues" evidence="1">
    <location>
        <begin position="93"/>
        <end position="106"/>
    </location>
</feature>
<feature type="compositionally biased region" description="Polar residues" evidence="1">
    <location>
        <begin position="139"/>
        <end position="152"/>
    </location>
</feature>
<evidence type="ECO:0000256" key="1">
    <source>
        <dbReference type="SAM" id="MobiDB-lite"/>
    </source>
</evidence>
<gene>
    <name evidence="3" type="ORF">EDB81DRAFT_874266</name>
</gene>
<accession>A0A9P9FQR6</accession>